<dbReference type="SUPFAM" id="SSF57850">
    <property type="entry name" value="RING/U-box"/>
    <property type="match status" value="1"/>
</dbReference>
<dbReference type="PROSITE" id="PS00518">
    <property type="entry name" value="ZF_RING_1"/>
    <property type="match status" value="1"/>
</dbReference>
<sequence>MDRFGPRRQLEAAKFLNPPERPSVDLRLLEYAATPDENLVCPICRSPFIDPVVLTECDHCFCRGCIRRAWENSSIYSPLGPRGKCPTCRTEAKLGPRAHSGEGRILANILDDLLVCCPRKDEGCEVVTKRGHVQVHVDLYCGFEKVDCVECGLEVRRRDASRCEHVEICCLTCRQTMNLAELEWHLARCGSSEPEAKLLTCPGVALGCNGLGEGHVSACSLAKVAPALETQSVRLEEHQLAQTVLWQRLQVLERGYGNLRAIMHLEEPPEHFSPEDGPTPPYTSPVHHLLSMHEALREELARVSAALHELDGRHSMQNLNENLRTREEVRVLGAQVAGLARQVHWLTACQWPKPLPGIRPNVGDDGRTKL</sequence>
<keyword evidence="7" id="KW-1185">Reference proteome</keyword>
<dbReference type="Gene3D" id="3.30.40.10">
    <property type="entry name" value="Zinc/RING finger domain, C3HC4 (zinc finger)"/>
    <property type="match status" value="1"/>
</dbReference>
<dbReference type="InterPro" id="IPR017907">
    <property type="entry name" value="Znf_RING_CS"/>
</dbReference>
<dbReference type="InterPro" id="IPR013083">
    <property type="entry name" value="Znf_RING/FYVE/PHD"/>
</dbReference>
<evidence type="ECO:0000256" key="4">
    <source>
        <dbReference type="PROSITE-ProRule" id="PRU00175"/>
    </source>
</evidence>
<dbReference type="PANTHER" id="PTHR10131:SF94">
    <property type="entry name" value="TNF RECEPTOR-ASSOCIATED FACTOR 4"/>
    <property type="match status" value="1"/>
</dbReference>
<evidence type="ECO:0000313" key="6">
    <source>
        <dbReference type="EMBL" id="KAF2860971.1"/>
    </source>
</evidence>
<reference evidence="6" key="1">
    <citation type="journal article" date="2020" name="Stud. Mycol.">
        <title>101 Dothideomycetes genomes: a test case for predicting lifestyles and emergence of pathogens.</title>
        <authorList>
            <person name="Haridas S."/>
            <person name="Albert R."/>
            <person name="Binder M."/>
            <person name="Bloem J."/>
            <person name="Labutti K."/>
            <person name="Salamov A."/>
            <person name="Andreopoulos B."/>
            <person name="Baker S."/>
            <person name="Barry K."/>
            <person name="Bills G."/>
            <person name="Bluhm B."/>
            <person name="Cannon C."/>
            <person name="Castanera R."/>
            <person name="Culley D."/>
            <person name="Daum C."/>
            <person name="Ezra D."/>
            <person name="Gonzalez J."/>
            <person name="Henrissat B."/>
            <person name="Kuo A."/>
            <person name="Liang C."/>
            <person name="Lipzen A."/>
            <person name="Lutzoni F."/>
            <person name="Magnuson J."/>
            <person name="Mondo S."/>
            <person name="Nolan M."/>
            <person name="Ohm R."/>
            <person name="Pangilinan J."/>
            <person name="Park H.-J."/>
            <person name="Ramirez L."/>
            <person name="Alfaro M."/>
            <person name="Sun H."/>
            <person name="Tritt A."/>
            <person name="Yoshinaga Y."/>
            <person name="Zwiers L.-H."/>
            <person name="Turgeon B."/>
            <person name="Goodwin S."/>
            <person name="Spatafora J."/>
            <person name="Crous P."/>
            <person name="Grigoriev I."/>
        </authorList>
    </citation>
    <scope>NUCLEOTIDE SEQUENCE</scope>
    <source>
        <strain evidence="6">CBS 480.64</strain>
    </source>
</reference>
<feature type="domain" description="RING-type" evidence="5">
    <location>
        <begin position="41"/>
        <end position="89"/>
    </location>
</feature>
<keyword evidence="1" id="KW-0479">Metal-binding</keyword>
<keyword evidence="2 4" id="KW-0863">Zinc-finger</keyword>
<dbReference type="SMART" id="SM00184">
    <property type="entry name" value="RING"/>
    <property type="match status" value="1"/>
</dbReference>
<proteinExistence type="predicted"/>
<dbReference type="Pfam" id="PF13445">
    <property type="entry name" value="zf-RING_UBOX"/>
    <property type="match status" value="1"/>
</dbReference>
<name>A0A6A7C0D3_9PEZI</name>
<evidence type="ECO:0000259" key="5">
    <source>
        <dbReference type="PROSITE" id="PS50089"/>
    </source>
</evidence>
<keyword evidence="3" id="KW-0862">Zinc</keyword>
<gene>
    <name evidence="6" type="ORF">K470DRAFT_257324</name>
</gene>
<evidence type="ECO:0000256" key="1">
    <source>
        <dbReference type="ARBA" id="ARBA00022723"/>
    </source>
</evidence>
<protein>
    <recommendedName>
        <fullName evidence="5">RING-type domain-containing protein</fullName>
    </recommendedName>
</protein>
<accession>A0A6A7C0D3</accession>
<evidence type="ECO:0000256" key="3">
    <source>
        <dbReference type="ARBA" id="ARBA00022833"/>
    </source>
</evidence>
<dbReference type="GO" id="GO:0008270">
    <property type="term" value="F:zinc ion binding"/>
    <property type="evidence" value="ECO:0007669"/>
    <property type="project" value="UniProtKB-KW"/>
</dbReference>
<evidence type="ECO:0000256" key="2">
    <source>
        <dbReference type="ARBA" id="ARBA00022771"/>
    </source>
</evidence>
<dbReference type="PROSITE" id="PS50089">
    <property type="entry name" value="ZF_RING_2"/>
    <property type="match status" value="1"/>
</dbReference>
<dbReference type="OrthoDB" id="1630758at2759"/>
<dbReference type="EMBL" id="MU005976">
    <property type="protein sequence ID" value="KAF2860971.1"/>
    <property type="molecule type" value="Genomic_DNA"/>
</dbReference>
<dbReference type="PANTHER" id="PTHR10131">
    <property type="entry name" value="TNF RECEPTOR ASSOCIATED FACTOR"/>
    <property type="match status" value="1"/>
</dbReference>
<dbReference type="InterPro" id="IPR001841">
    <property type="entry name" value="Znf_RING"/>
</dbReference>
<dbReference type="Proteomes" id="UP000799421">
    <property type="component" value="Unassembled WGS sequence"/>
</dbReference>
<dbReference type="InterPro" id="IPR027370">
    <property type="entry name" value="Znf-RING_euk"/>
</dbReference>
<dbReference type="AlphaFoldDB" id="A0A6A7C0D3"/>
<evidence type="ECO:0000313" key="7">
    <source>
        <dbReference type="Proteomes" id="UP000799421"/>
    </source>
</evidence>
<organism evidence="6 7">
    <name type="scientific">Piedraia hortae CBS 480.64</name>
    <dbReference type="NCBI Taxonomy" id="1314780"/>
    <lineage>
        <taxon>Eukaryota</taxon>
        <taxon>Fungi</taxon>
        <taxon>Dikarya</taxon>
        <taxon>Ascomycota</taxon>
        <taxon>Pezizomycotina</taxon>
        <taxon>Dothideomycetes</taxon>
        <taxon>Dothideomycetidae</taxon>
        <taxon>Capnodiales</taxon>
        <taxon>Piedraiaceae</taxon>
        <taxon>Piedraia</taxon>
    </lineage>
</organism>